<reference evidence="2 3" key="1">
    <citation type="submission" date="2019-11" db="EMBL/GenBank/DDBJ databases">
        <title>Type strains purchased from KCTC, JCM and DSMZ.</title>
        <authorList>
            <person name="Lu H."/>
        </authorList>
    </citation>
    <scope>NUCLEOTIDE SEQUENCE [LARGE SCALE GENOMIC DNA]</scope>
    <source>
        <strain evidence="2 3">JCM 31587</strain>
    </source>
</reference>
<evidence type="ECO:0000256" key="1">
    <source>
        <dbReference type="SAM" id="Phobius"/>
    </source>
</evidence>
<evidence type="ECO:0000313" key="3">
    <source>
        <dbReference type="Proteomes" id="UP000472320"/>
    </source>
</evidence>
<dbReference type="OrthoDB" id="8778683at2"/>
<accession>A0A6L6QLF8</accession>
<keyword evidence="1" id="KW-0472">Membrane</keyword>
<protein>
    <recommendedName>
        <fullName evidence="4">Sel1 repeat family protein</fullName>
    </recommendedName>
</protein>
<dbReference type="RefSeq" id="WP_155455698.1">
    <property type="nucleotide sequence ID" value="NZ_WNKX01000016.1"/>
</dbReference>
<keyword evidence="1" id="KW-1133">Transmembrane helix</keyword>
<dbReference type="EMBL" id="WNKX01000016">
    <property type="protein sequence ID" value="MTW12757.1"/>
    <property type="molecule type" value="Genomic_DNA"/>
</dbReference>
<feature type="transmembrane region" description="Helical" evidence="1">
    <location>
        <begin position="20"/>
        <end position="39"/>
    </location>
</feature>
<evidence type="ECO:0000313" key="2">
    <source>
        <dbReference type="EMBL" id="MTW12757.1"/>
    </source>
</evidence>
<proteinExistence type="predicted"/>
<gene>
    <name evidence="2" type="ORF">GM658_19295</name>
</gene>
<keyword evidence="3" id="KW-1185">Reference proteome</keyword>
<comment type="caution">
    <text evidence="2">The sequence shown here is derived from an EMBL/GenBank/DDBJ whole genome shotgun (WGS) entry which is preliminary data.</text>
</comment>
<keyword evidence="1" id="KW-0812">Transmembrane</keyword>
<name>A0A6L6QLF8_9BURK</name>
<evidence type="ECO:0008006" key="4">
    <source>
        <dbReference type="Google" id="ProtNLM"/>
    </source>
</evidence>
<organism evidence="2 3">
    <name type="scientific">Massilia eburnea</name>
    <dbReference type="NCBI Taxonomy" id="1776165"/>
    <lineage>
        <taxon>Bacteria</taxon>
        <taxon>Pseudomonadati</taxon>
        <taxon>Pseudomonadota</taxon>
        <taxon>Betaproteobacteria</taxon>
        <taxon>Burkholderiales</taxon>
        <taxon>Oxalobacteraceae</taxon>
        <taxon>Telluria group</taxon>
        <taxon>Massilia</taxon>
    </lineage>
</organism>
<dbReference type="AlphaFoldDB" id="A0A6L6QLF8"/>
<sequence length="311" mass="33949">MKGEFLQRRPVLQAEIMRLMKWGVGLAIAGAMAALVMYWPKAGSGEARAGRAASAINSTRVIAPAQAGTGRLVLPMPSGDVSLSRQVQQLAESHDPEKLYLAYSLLADCVEFNRDHDRMIYDEELRKKSPDNAFGYRHMTEQEKQRDTMRCGAMSERERQSRLDYLAAAAKAGVPGSAIAFLREGPFGDPSALTTRPDDPLVQEWKALARAQLIAEAEAGTDPGVVNYIATEYAAGSPTFERNAGLAYRYFLANGLIHGEILGPDSDIAKFFAEDSALMDSIGKDLSPAERAAELAAARQIALNFHKRHAH</sequence>
<dbReference type="Proteomes" id="UP000472320">
    <property type="component" value="Unassembled WGS sequence"/>
</dbReference>